<dbReference type="PANTHER" id="PTHR43685:SF2">
    <property type="entry name" value="GLYCOSYLTRANSFERASE 2-LIKE DOMAIN-CONTAINING PROTEIN"/>
    <property type="match status" value="1"/>
</dbReference>
<dbReference type="EMBL" id="BA000043">
    <property type="protein sequence ID" value="BAD77598.1"/>
    <property type="molecule type" value="Genomic_DNA"/>
</dbReference>
<gene>
    <name evidence="3" type="ordered locus">GK3313</name>
</gene>
<dbReference type="AlphaFoldDB" id="Q5KUN8"/>
<keyword evidence="4" id="KW-1185">Reference proteome</keyword>
<dbReference type="CDD" id="cd00761">
    <property type="entry name" value="Glyco_tranf_GTA_type"/>
    <property type="match status" value="1"/>
</dbReference>
<dbReference type="STRING" id="235909.GK3313"/>
<dbReference type="Gene3D" id="3.90.550.10">
    <property type="entry name" value="Spore Coat Polysaccharide Biosynthesis Protein SpsA, Chain A"/>
    <property type="match status" value="1"/>
</dbReference>
<dbReference type="CAZy" id="GT2">
    <property type="family name" value="Glycosyltransferase Family 2"/>
</dbReference>
<protein>
    <submittedName>
        <fullName evidence="3">Glycosyltransferase</fullName>
    </submittedName>
</protein>
<accession>Q5KUN8</accession>
<evidence type="ECO:0000256" key="1">
    <source>
        <dbReference type="SAM" id="Phobius"/>
    </source>
</evidence>
<sequence length="284" mass="33256">MRYSLIMATKGRTSEVSDFLLSLTKQTYKDFEVIIVDQNEDNRLLPIIRRYRKDIEIKYVRSSPGLSKARNVGLKAVTGDIIAFPDDDCTYPANLLEEVLELFKKYNDLSGITGRSINQNFETNNGRFSNKQSVINKFSVWNKGISYTIFLKREVIEKIGYFDERLGVGAGTPWGSGEETDYLIRAISYHFKIMYFPFITVFHPSPLNPYSKEMLVKTYNYACGMGFVLRKHKYPFWFFSYLCLRPIFGMLRSLFLLDMHKFKHSLSILRGRLRGWLHYKMQKL</sequence>
<evidence type="ECO:0000313" key="3">
    <source>
        <dbReference type="EMBL" id="BAD77598.1"/>
    </source>
</evidence>
<feature type="transmembrane region" description="Helical" evidence="1">
    <location>
        <begin position="236"/>
        <end position="257"/>
    </location>
</feature>
<dbReference type="InterPro" id="IPR029044">
    <property type="entry name" value="Nucleotide-diphossugar_trans"/>
</dbReference>
<evidence type="ECO:0000259" key="2">
    <source>
        <dbReference type="Pfam" id="PF00535"/>
    </source>
</evidence>
<dbReference type="InterPro" id="IPR050834">
    <property type="entry name" value="Glycosyltransf_2"/>
</dbReference>
<dbReference type="SUPFAM" id="SSF53448">
    <property type="entry name" value="Nucleotide-diphospho-sugar transferases"/>
    <property type="match status" value="1"/>
</dbReference>
<dbReference type="HOGENOM" id="CLU_025996_19_7_9"/>
<dbReference type="PATRIC" id="fig|235909.7.peg.3536"/>
<proteinExistence type="predicted"/>
<keyword evidence="1" id="KW-0472">Membrane</keyword>
<dbReference type="PANTHER" id="PTHR43685">
    <property type="entry name" value="GLYCOSYLTRANSFERASE"/>
    <property type="match status" value="1"/>
</dbReference>
<organism evidence="3 4">
    <name type="scientific">Geobacillus kaustophilus (strain HTA426)</name>
    <dbReference type="NCBI Taxonomy" id="235909"/>
    <lineage>
        <taxon>Bacteria</taxon>
        <taxon>Bacillati</taxon>
        <taxon>Bacillota</taxon>
        <taxon>Bacilli</taxon>
        <taxon>Bacillales</taxon>
        <taxon>Anoxybacillaceae</taxon>
        <taxon>Geobacillus</taxon>
        <taxon>Geobacillus thermoleovorans group</taxon>
    </lineage>
</organism>
<dbReference type="RefSeq" id="WP_011232780.1">
    <property type="nucleotide sequence ID" value="NC_006510.1"/>
</dbReference>
<evidence type="ECO:0000313" key="4">
    <source>
        <dbReference type="Proteomes" id="UP000001172"/>
    </source>
</evidence>
<keyword evidence="1" id="KW-0812">Transmembrane</keyword>
<keyword evidence="1" id="KW-1133">Transmembrane helix</keyword>
<dbReference type="InterPro" id="IPR001173">
    <property type="entry name" value="Glyco_trans_2-like"/>
</dbReference>
<reference evidence="3 4" key="1">
    <citation type="journal article" date="2004" name="Nucleic Acids Res.">
        <title>Thermoadaptation trait revealed by the genome sequence of thermophilic Geobacillus kaustophilus.</title>
        <authorList>
            <person name="Takami H."/>
            <person name="Takaki Y."/>
            <person name="Chee G.J."/>
            <person name="Nishi S."/>
            <person name="Shimamura S."/>
            <person name="Suzuki H."/>
            <person name="Matsui S."/>
            <person name="Uchiyama I."/>
        </authorList>
    </citation>
    <scope>NUCLEOTIDE SEQUENCE [LARGE SCALE GENOMIC DNA]</scope>
    <source>
        <strain evidence="3 4">HTA426</strain>
    </source>
</reference>
<dbReference type="eggNOG" id="COG1216">
    <property type="taxonomic scope" value="Bacteria"/>
</dbReference>
<name>Q5KUN8_GEOKA</name>
<dbReference type="Pfam" id="PF00535">
    <property type="entry name" value="Glycos_transf_2"/>
    <property type="match status" value="1"/>
</dbReference>
<dbReference type="Proteomes" id="UP000001172">
    <property type="component" value="Chromosome"/>
</dbReference>
<feature type="domain" description="Glycosyltransferase 2-like" evidence="2">
    <location>
        <begin position="4"/>
        <end position="126"/>
    </location>
</feature>
<dbReference type="KEGG" id="gka:GK3313"/>